<evidence type="ECO:0000256" key="2">
    <source>
        <dbReference type="ARBA" id="ARBA00023015"/>
    </source>
</evidence>
<dbReference type="OrthoDB" id="9780326at2"/>
<sequence>MTLLAGGRPADPDDPSADAAYARALARGEPQAARCFMARNLPTVLGIARRLLRDEAEAEDAAQDVFVKVWKNAHRWEPGRAKFDTWVGRIAINTCYDRLRRRREASGEDLPERADGAAGADDLLGAEAGARRVRGALASLPERQRLALELCHFQEHTNIEAAEMMEISIEAVESLLARGRRALRAALAGEADELIADLAASRGEEA</sequence>
<dbReference type="GO" id="GO:0003677">
    <property type="term" value="F:DNA binding"/>
    <property type="evidence" value="ECO:0007669"/>
    <property type="project" value="UniProtKB-KW"/>
</dbReference>
<feature type="domain" description="RNA polymerase sigma factor 70 region 4 type 2" evidence="7">
    <location>
        <begin position="131"/>
        <end position="183"/>
    </location>
</feature>
<evidence type="ECO:0000313" key="8">
    <source>
        <dbReference type="EMBL" id="TGY89964.1"/>
    </source>
</evidence>
<reference evidence="8 9" key="1">
    <citation type="journal article" date="2017" name="Int. J. Syst. Evol. Microbiol.">
        <title>Marinicauda algicola sp. nov., isolated from a marine red alga Rhodosorus marinus.</title>
        <authorList>
            <person name="Jeong S.E."/>
            <person name="Jeon S.H."/>
            <person name="Chun B.H."/>
            <person name="Kim D.W."/>
            <person name="Jeon C.O."/>
        </authorList>
    </citation>
    <scope>NUCLEOTIDE SEQUENCE [LARGE SCALE GENOMIC DNA]</scope>
    <source>
        <strain evidence="8 9">JCM 31718</strain>
    </source>
</reference>
<dbReference type="SUPFAM" id="SSF88946">
    <property type="entry name" value="Sigma2 domain of RNA polymerase sigma factors"/>
    <property type="match status" value="1"/>
</dbReference>
<dbReference type="InterPro" id="IPR036388">
    <property type="entry name" value="WH-like_DNA-bd_sf"/>
</dbReference>
<evidence type="ECO:0000256" key="4">
    <source>
        <dbReference type="ARBA" id="ARBA00023125"/>
    </source>
</evidence>
<dbReference type="InterPro" id="IPR007627">
    <property type="entry name" value="RNA_pol_sigma70_r2"/>
</dbReference>
<accession>A0A4S2H336</accession>
<dbReference type="InterPro" id="IPR013325">
    <property type="entry name" value="RNA_pol_sigma_r2"/>
</dbReference>
<comment type="similarity">
    <text evidence="1">Belongs to the sigma-70 factor family. ECF subfamily.</text>
</comment>
<dbReference type="InterPro" id="IPR013249">
    <property type="entry name" value="RNA_pol_sigma70_r4_t2"/>
</dbReference>
<dbReference type="GO" id="GO:0006352">
    <property type="term" value="P:DNA-templated transcription initiation"/>
    <property type="evidence" value="ECO:0007669"/>
    <property type="project" value="InterPro"/>
</dbReference>
<name>A0A4S2H336_9PROT</name>
<dbReference type="Proteomes" id="UP000308054">
    <property type="component" value="Unassembled WGS sequence"/>
</dbReference>
<comment type="caution">
    <text evidence="8">The sequence shown here is derived from an EMBL/GenBank/DDBJ whole genome shotgun (WGS) entry which is preliminary data.</text>
</comment>
<dbReference type="NCBIfam" id="NF004113">
    <property type="entry name" value="PRK05602.1"/>
    <property type="match status" value="1"/>
</dbReference>
<evidence type="ECO:0000259" key="7">
    <source>
        <dbReference type="Pfam" id="PF08281"/>
    </source>
</evidence>
<dbReference type="PANTHER" id="PTHR43133">
    <property type="entry name" value="RNA POLYMERASE ECF-TYPE SIGMA FACTO"/>
    <property type="match status" value="1"/>
</dbReference>
<dbReference type="RefSeq" id="WP_135994461.1">
    <property type="nucleotide sequence ID" value="NZ_CP071057.1"/>
</dbReference>
<dbReference type="Gene3D" id="1.10.1740.10">
    <property type="match status" value="1"/>
</dbReference>
<keyword evidence="3" id="KW-0731">Sigma factor</keyword>
<feature type="domain" description="RNA polymerase sigma-70 region 2" evidence="6">
    <location>
        <begin position="38"/>
        <end position="103"/>
    </location>
</feature>
<dbReference type="PANTHER" id="PTHR43133:SF8">
    <property type="entry name" value="RNA POLYMERASE SIGMA FACTOR HI_1459-RELATED"/>
    <property type="match status" value="1"/>
</dbReference>
<evidence type="ECO:0000256" key="5">
    <source>
        <dbReference type="ARBA" id="ARBA00023163"/>
    </source>
</evidence>
<dbReference type="InterPro" id="IPR039425">
    <property type="entry name" value="RNA_pol_sigma-70-like"/>
</dbReference>
<keyword evidence="5" id="KW-0804">Transcription</keyword>
<evidence type="ECO:0000256" key="1">
    <source>
        <dbReference type="ARBA" id="ARBA00010641"/>
    </source>
</evidence>
<protein>
    <submittedName>
        <fullName evidence="8">RNA polymerase sigma factor</fullName>
    </submittedName>
</protein>
<keyword evidence="2" id="KW-0805">Transcription regulation</keyword>
<evidence type="ECO:0000259" key="6">
    <source>
        <dbReference type="Pfam" id="PF04542"/>
    </source>
</evidence>
<gene>
    <name evidence="8" type="ORF">E5163_02180</name>
</gene>
<evidence type="ECO:0000313" key="9">
    <source>
        <dbReference type="Proteomes" id="UP000308054"/>
    </source>
</evidence>
<dbReference type="Pfam" id="PF04542">
    <property type="entry name" value="Sigma70_r2"/>
    <property type="match status" value="1"/>
</dbReference>
<dbReference type="GO" id="GO:0016987">
    <property type="term" value="F:sigma factor activity"/>
    <property type="evidence" value="ECO:0007669"/>
    <property type="project" value="UniProtKB-KW"/>
</dbReference>
<dbReference type="InterPro" id="IPR014284">
    <property type="entry name" value="RNA_pol_sigma-70_dom"/>
</dbReference>
<dbReference type="NCBIfam" id="TIGR02937">
    <property type="entry name" value="sigma70-ECF"/>
    <property type="match status" value="1"/>
</dbReference>
<proteinExistence type="inferred from homology"/>
<organism evidence="8 9">
    <name type="scientific">Marinicauda algicola</name>
    <dbReference type="NCBI Taxonomy" id="2029849"/>
    <lineage>
        <taxon>Bacteria</taxon>
        <taxon>Pseudomonadati</taxon>
        <taxon>Pseudomonadota</taxon>
        <taxon>Alphaproteobacteria</taxon>
        <taxon>Maricaulales</taxon>
        <taxon>Maricaulaceae</taxon>
        <taxon>Marinicauda</taxon>
    </lineage>
</organism>
<dbReference type="InterPro" id="IPR013324">
    <property type="entry name" value="RNA_pol_sigma_r3/r4-like"/>
</dbReference>
<keyword evidence="9" id="KW-1185">Reference proteome</keyword>
<dbReference type="Pfam" id="PF08281">
    <property type="entry name" value="Sigma70_r4_2"/>
    <property type="match status" value="1"/>
</dbReference>
<dbReference type="AlphaFoldDB" id="A0A4S2H336"/>
<dbReference type="SUPFAM" id="SSF88659">
    <property type="entry name" value="Sigma3 and sigma4 domains of RNA polymerase sigma factors"/>
    <property type="match status" value="1"/>
</dbReference>
<dbReference type="Gene3D" id="1.10.10.10">
    <property type="entry name" value="Winged helix-like DNA-binding domain superfamily/Winged helix DNA-binding domain"/>
    <property type="match status" value="1"/>
</dbReference>
<keyword evidence="4" id="KW-0238">DNA-binding</keyword>
<evidence type="ECO:0000256" key="3">
    <source>
        <dbReference type="ARBA" id="ARBA00023082"/>
    </source>
</evidence>
<dbReference type="EMBL" id="SRXW01000001">
    <property type="protein sequence ID" value="TGY89964.1"/>
    <property type="molecule type" value="Genomic_DNA"/>
</dbReference>